<evidence type="ECO:0000313" key="1">
    <source>
        <dbReference type="EMBL" id="SEA55295.1"/>
    </source>
</evidence>
<dbReference type="STRING" id="283786.SAMN04487990_1182"/>
<reference evidence="1 2" key="1">
    <citation type="submission" date="2016-10" db="EMBL/GenBank/DDBJ databases">
        <authorList>
            <person name="de Groot N.N."/>
        </authorList>
    </citation>
    <scope>NUCLEOTIDE SEQUENCE [LARGE SCALE GENOMIC DNA]</scope>
    <source>
        <strain evidence="1 2">DSM 23842</strain>
    </source>
</reference>
<accession>A0A1H4C4C2</accession>
<evidence type="ECO:0000313" key="2">
    <source>
        <dbReference type="Proteomes" id="UP000198846"/>
    </source>
</evidence>
<sequence length="111" mass="12767">MAKKYDNELKITASGGLSFLPSCENGQMTVHSELSTDGSFYSYRIGLKALHLGDFVLSCNHSFLTIDQRNEFIFDDYPIELHPNQLGFNKCGNISWRFVNESPKEFYFRVE</sequence>
<dbReference type="Proteomes" id="UP000198846">
    <property type="component" value="Unassembled WGS sequence"/>
</dbReference>
<dbReference type="RefSeq" id="WP_092135753.1">
    <property type="nucleotide sequence ID" value="NZ_FNQK01000018.1"/>
</dbReference>
<organism evidence="1 2">
    <name type="scientific">Bizionia paragorgiae</name>
    <dbReference type="NCBI Taxonomy" id="283786"/>
    <lineage>
        <taxon>Bacteria</taxon>
        <taxon>Pseudomonadati</taxon>
        <taxon>Bacteroidota</taxon>
        <taxon>Flavobacteriia</taxon>
        <taxon>Flavobacteriales</taxon>
        <taxon>Flavobacteriaceae</taxon>
        <taxon>Bizionia</taxon>
    </lineage>
</organism>
<dbReference type="OrthoDB" id="1444720at2"/>
<protein>
    <submittedName>
        <fullName evidence="1">Uncharacterized protein</fullName>
    </submittedName>
</protein>
<name>A0A1H4C4C2_BIZPA</name>
<proteinExistence type="predicted"/>
<dbReference type="AlphaFoldDB" id="A0A1H4C4C2"/>
<keyword evidence="2" id="KW-1185">Reference proteome</keyword>
<gene>
    <name evidence="1" type="ORF">SAMN04487990_1182</name>
</gene>
<dbReference type="EMBL" id="FNQK01000018">
    <property type="protein sequence ID" value="SEA55295.1"/>
    <property type="molecule type" value="Genomic_DNA"/>
</dbReference>